<dbReference type="Proteomes" id="UP000562322">
    <property type="component" value="Unassembled WGS sequence"/>
</dbReference>
<gene>
    <name evidence="2" type="primary">Ccdc180_0</name>
    <name evidence="2" type="ORF">ALELAT_R05900</name>
</gene>
<evidence type="ECO:0000313" key="3">
    <source>
        <dbReference type="Proteomes" id="UP000562322"/>
    </source>
</evidence>
<keyword evidence="3" id="KW-1185">Reference proteome</keyword>
<dbReference type="AlphaFoldDB" id="A0A7L0WW58"/>
<proteinExistence type="predicted"/>
<dbReference type="OrthoDB" id="431588at2759"/>
<dbReference type="EMBL" id="VXAV01012103">
    <property type="protein sequence ID" value="NXL95943.1"/>
    <property type="molecule type" value="Genomic_DNA"/>
</dbReference>
<evidence type="ECO:0000259" key="1">
    <source>
        <dbReference type="Pfam" id="PF14644"/>
    </source>
</evidence>
<dbReference type="InterPro" id="IPR027914">
    <property type="entry name" value="DUF4456"/>
</dbReference>
<reference evidence="2 3" key="1">
    <citation type="submission" date="2019-09" db="EMBL/GenBank/DDBJ databases">
        <title>Bird 10,000 Genomes (B10K) Project - Family phase.</title>
        <authorList>
            <person name="Zhang G."/>
        </authorList>
    </citation>
    <scope>NUCLEOTIDE SEQUENCE [LARGE SCALE GENOMIC DNA]</scope>
    <source>
        <strain evidence="2">B10K-DU-001-39</strain>
        <tissue evidence="2">Muscle</tissue>
    </source>
</reference>
<sequence>EDLPETFERCAEMLRQSLLSYQSQTEDYYDSCLKEFWDQLKLFEEELAYVSQLAVGSILEEHEQKLSYSTGNIWHLFKKQMEDWESLK</sequence>
<dbReference type="Pfam" id="PF14644">
    <property type="entry name" value="DUF4456"/>
    <property type="match status" value="1"/>
</dbReference>
<comment type="caution">
    <text evidence="2">The sequence shown here is derived from an EMBL/GenBank/DDBJ whole genome shotgun (WGS) entry which is preliminary data.</text>
</comment>
<accession>A0A7L0WW58</accession>
<feature type="non-terminal residue" evidence="2">
    <location>
        <position position="88"/>
    </location>
</feature>
<protein>
    <submittedName>
        <fullName evidence="2">CC180 protein</fullName>
    </submittedName>
</protein>
<name>A0A7L0WW58_ALELA</name>
<feature type="non-terminal residue" evidence="2">
    <location>
        <position position="1"/>
    </location>
</feature>
<feature type="domain" description="DUF4456" evidence="1">
    <location>
        <begin position="2"/>
        <end position="88"/>
    </location>
</feature>
<evidence type="ECO:0000313" key="2">
    <source>
        <dbReference type="EMBL" id="NXL95943.1"/>
    </source>
</evidence>
<organism evidence="2 3">
    <name type="scientific">Alectura lathami</name>
    <name type="common">Australian brush turkey</name>
    <dbReference type="NCBI Taxonomy" id="81907"/>
    <lineage>
        <taxon>Eukaryota</taxon>
        <taxon>Metazoa</taxon>
        <taxon>Chordata</taxon>
        <taxon>Craniata</taxon>
        <taxon>Vertebrata</taxon>
        <taxon>Euteleostomi</taxon>
        <taxon>Archelosauria</taxon>
        <taxon>Archosauria</taxon>
        <taxon>Dinosauria</taxon>
        <taxon>Saurischia</taxon>
        <taxon>Theropoda</taxon>
        <taxon>Coelurosauria</taxon>
        <taxon>Aves</taxon>
        <taxon>Neognathae</taxon>
        <taxon>Galloanserae</taxon>
        <taxon>Galliformes</taxon>
        <taxon>Megapodiidae</taxon>
        <taxon>Alectura</taxon>
    </lineage>
</organism>